<evidence type="ECO:0000313" key="3">
    <source>
        <dbReference type="EMBL" id="EAX90769.1"/>
    </source>
</evidence>
<gene>
    <name evidence="2" type="ORF">TVAG_269750</name>
    <name evidence="3" type="ORF">TVAG_380650</name>
    <name evidence="1" type="ORF">TVAG_595440</name>
</gene>
<reference evidence="3" key="1">
    <citation type="submission" date="2006-10" db="EMBL/GenBank/DDBJ databases">
        <authorList>
            <person name="Amadeo P."/>
            <person name="Zhao Q."/>
            <person name="Wortman J."/>
            <person name="Fraser-Liggett C."/>
            <person name="Carlton J."/>
        </authorList>
    </citation>
    <scope>NUCLEOTIDE SEQUENCE</scope>
    <source>
        <strain evidence="3">G3</strain>
    </source>
</reference>
<evidence type="ECO:0000313" key="2">
    <source>
        <dbReference type="EMBL" id="EAX78298.1"/>
    </source>
</evidence>
<dbReference type="AlphaFoldDB" id="A2FWE2"/>
<organism evidence="3 4">
    <name type="scientific">Trichomonas vaginalis (strain ATCC PRA-98 / G3)</name>
    <dbReference type="NCBI Taxonomy" id="412133"/>
    <lineage>
        <taxon>Eukaryota</taxon>
        <taxon>Metamonada</taxon>
        <taxon>Parabasalia</taxon>
        <taxon>Trichomonadida</taxon>
        <taxon>Trichomonadidae</taxon>
        <taxon>Trichomonas</taxon>
    </lineage>
</organism>
<dbReference type="VEuPathDB" id="TrichDB:TVAG_269750"/>
<name>A2FWE2_TRIV3</name>
<dbReference type="EMBL" id="DS133153">
    <property type="protein sequence ID" value="EAX71909.1"/>
    <property type="molecule type" value="Genomic_DNA"/>
</dbReference>
<dbReference type="Proteomes" id="UP000001542">
    <property type="component" value="Unassembled WGS sequence"/>
</dbReference>
<evidence type="ECO:0000313" key="1">
    <source>
        <dbReference type="EMBL" id="EAX71909.1"/>
    </source>
</evidence>
<sequence length="71" mass="8321">MTAWDPHVYDEWIPFKKTKYPPTPETLETKCGKKCFTMIGYYENEPNQSDKGRLFTYCAECSETLVQGQFV</sequence>
<evidence type="ECO:0000313" key="4">
    <source>
        <dbReference type="Proteomes" id="UP000001542"/>
    </source>
</evidence>
<dbReference type="EMBL" id="DS114083">
    <property type="protein sequence ID" value="EAX90769.1"/>
    <property type="molecule type" value="Genomic_DNA"/>
</dbReference>
<reference evidence="3" key="2">
    <citation type="journal article" date="2007" name="Science">
        <title>Draft genome sequence of the sexually transmitted pathogen Trichomonas vaginalis.</title>
        <authorList>
            <person name="Carlton J.M."/>
            <person name="Hirt R.P."/>
            <person name="Silva J.C."/>
            <person name="Delcher A.L."/>
            <person name="Schatz M."/>
            <person name="Zhao Q."/>
            <person name="Wortman J.R."/>
            <person name="Bidwell S.L."/>
            <person name="Alsmark U.C.M."/>
            <person name="Besteiro S."/>
            <person name="Sicheritz-Ponten T."/>
            <person name="Noel C.J."/>
            <person name="Dacks J.B."/>
            <person name="Foster P.G."/>
            <person name="Simillion C."/>
            <person name="Van de Peer Y."/>
            <person name="Miranda-Saavedra D."/>
            <person name="Barton G.J."/>
            <person name="Westrop G.D."/>
            <person name="Mueller S."/>
            <person name="Dessi D."/>
            <person name="Fiori P.L."/>
            <person name="Ren Q."/>
            <person name="Paulsen I."/>
            <person name="Zhang H."/>
            <person name="Bastida-Corcuera F.D."/>
            <person name="Simoes-Barbosa A."/>
            <person name="Brown M.T."/>
            <person name="Hayes R.D."/>
            <person name="Mukherjee M."/>
            <person name="Okumura C.Y."/>
            <person name="Schneider R."/>
            <person name="Smith A.J."/>
            <person name="Vanacova S."/>
            <person name="Villalvazo M."/>
            <person name="Haas B.J."/>
            <person name="Pertea M."/>
            <person name="Feldblyum T.V."/>
            <person name="Utterback T.R."/>
            <person name="Shu C.L."/>
            <person name="Osoegawa K."/>
            <person name="de Jong P.J."/>
            <person name="Hrdy I."/>
            <person name="Horvathova L."/>
            <person name="Zubacova Z."/>
            <person name="Dolezal P."/>
            <person name="Malik S.B."/>
            <person name="Logsdon J.M. Jr."/>
            <person name="Henze K."/>
            <person name="Gupta A."/>
            <person name="Wang C.C."/>
            <person name="Dunne R.L."/>
            <person name="Upcroft J.A."/>
            <person name="Upcroft P."/>
            <person name="White O."/>
            <person name="Salzberg S.L."/>
            <person name="Tang P."/>
            <person name="Chiu C.-H."/>
            <person name="Lee Y.-S."/>
            <person name="Embley T.M."/>
            <person name="Coombs G.H."/>
            <person name="Mottram J.C."/>
            <person name="Tachezy J."/>
            <person name="Fraser-Liggett C.M."/>
            <person name="Johnson P.J."/>
        </authorList>
    </citation>
    <scope>NUCLEOTIDE SEQUENCE [LARGE SCALE GENOMIC DNA]</scope>
    <source>
        <strain evidence="3">G3</strain>
    </source>
</reference>
<keyword evidence="4" id="KW-1185">Reference proteome</keyword>
<dbReference type="EMBL" id="DS121732">
    <property type="protein sequence ID" value="EAX78298.1"/>
    <property type="molecule type" value="Genomic_DNA"/>
</dbReference>
<dbReference type="VEuPathDB" id="TrichDB:TVAGG3_0141570"/>
<protein>
    <submittedName>
        <fullName evidence="3">Uncharacterized protein</fullName>
    </submittedName>
</protein>
<accession>A2FWE2</accession>
<dbReference type="KEGG" id="tva:4735719"/>
<proteinExistence type="predicted"/>